<feature type="domain" description="Ribosomal RNA large subunit methyltransferase K/L-like methyltransferase" evidence="1">
    <location>
        <begin position="156"/>
        <end position="278"/>
    </location>
</feature>
<dbReference type="GO" id="GO:0030488">
    <property type="term" value="P:tRNA methylation"/>
    <property type="evidence" value="ECO:0007669"/>
    <property type="project" value="TreeGrafter"/>
</dbReference>
<evidence type="ECO:0000259" key="1">
    <source>
        <dbReference type="Pfam" id="PF01170"/>
    </source>
</evidence>
<dbReference type="Pfam" id="PF01170">
    <property type="entry name" value="UPF0020"/>
    <property type="match status" value="1"/>
</dbReference>
<protein>
    <submittedName>
        <fullName evidence="2">Methyltransferase domain-containing protein</fullName>
    </submittedName>
</protein>
<keyword evidence="3" id="KW-1185">Reference proteome</keyword>
<gene>
    <name evidence="2" type="ORF">P0Y55_15970</name>
</gene>
<dbReference type="EMBL" id="CP119317">
    <property type="protein sequence ID" value="WEK54037.1"/>
    <property type="molecule type" value="Genomic_DNA"/>
</dbReference>
<evidence type="ECO:0000313" key="2">
    <source>
        <dbReference type="EMBL" id="WEK54037.1"/>
    </source>
</evidence>
<dbReference type="GO" id="GO:0016423">
    <property type="term" value="F:tRNA (guanine) methyltransferase activity"/>
    <property type="evidence" value="ECO:0007669"/>
    <property type="project" value="TreeGrafter"/>
</dbReference>
<proteinExistence type="predicted"/>
<dbReference type="InterPro" id="IPR029063">
    <property type="entry name" value="SAM-dependent_MTases_sf"/>
</dbReference>
<reference evidence="2" key="1">
    <citation type="submission" date="2023-03" db="EMBL/GenBank/DDBJ databases">
        <title>Andean soil-derived lignocellulolytic bacterial consortium as a source of novel taxa and putative plastic-active enzymes.</title>
        <authorList>
            <person name="Diaz-Garcia L."/>
            <person name="Chuvochina M."/>
            <person name="Feuerriegel G."/>
            <person name="Bunk B."/>
            <person name="Sproer C."/>
            <person name="Streit W.R."/>
            <person name="Rodriguez L.M."/>
            <person name="Overmann J."/>
            <person name="Jimenez D.J."/>
        </authorList>
    </citation>
    <scope>NUCLEOTIDE SEQUENCE</scope>
    <source>
        <strain evidence="2">MAG 2441</strain>
    </source>
</reference>
<dbReference type="SUPFAM" id="SSF53335">
    <property type="entry name" value="S-adenosyl-L-methionine-dependent methyltransferases"/>
    <property type="match status" value="1"/>
</dbReference>
<sequence length="316" mass="35734">MNFVEQPFYIYTFSCHEDEIDLSRLEMRALFQTDTTTGILGSSISVNPSRSPFMRERLEVLFHADQLPMLYEQLSKLELTNHTFKVIYIKTNDQTPSEKLTYAQQREVERELGAKIVGKANMKDPDQIFGIVTMRGRWYFGHYLKNEPIWLTHQTRPVPYSIALPTRIARAIANIAVPNPDEVCAIDPCCGSGTVLIEALSMGINIVGRDYNPLIATGARQNIAHFGYCCEIVYGDIADITDHFDVAILDLPYNHVTKATPEDQHALVQHARRIATRVVVISIASIDHMLEASGLTIIDRCIVNKGKFSRHIMVCH</sequence>
<dbReference type="Proteomes" id="UP001178662">
    <property type="component" value="Chromosome"/>
</dbReference>
<dbReference type="PANTHER" id="PTHR14911">
    <property type="entry name" value="THUMP DOMAIN-CONTAINING"/>
    <property type="match status" value="1"/>
</dbReference>
<dbReference type="AlphaFoldDB" id="A0AA95JCK9"/>
<dbReference type="CDD" id="cd02440">
    <property type="entry name" value="AdoMet_MTases"/>
    <property type="match status" value="1"/>
</dbReference>
<name>A0AA95JCK9_9BACL</name>
<keyword evidence="2" id="KW-0489">Methyltransferase</keyword>
<keyword evidence="2" id="KW-0808">Transferase</keyword>
<dbReference type="Gene3D" id="3.40.50.150">
    <property type="entry name" value="Vaccinia Virus protein VP39"/>
    <property type="match status" value="1"/>
</dbReference>
<dbReference type="InterPro" id="IPR000241">
    <property type="entry name" value="RlmKL-like_Mtase"/>
</dbReference>
<dbReference type="PANTHER" id="PTHR14911:SF13">
    <property type="entry name" value="TRNA (GUANINE(6)-N2)-METHYLTRANSFERASE THUMP3"/>
    <property type="match status" value="1"/>
</dbReference>
<evidence type="ECO:0000313" key="3">
    <source>
        <dbReference type="Proteomes" id="UP001178662"/>
    </source>
</evidence>
<accession>A0AA95JCK9</accession>
<organism evidence="2 3">
    <name type="scientific">Candidatus Cohnella colombiensis</name>
    <dbReference type="NCBI Taxonomy" id="3121368"/>
    <lineage>
        <taxon>Bacteria</taxon>
        <taxon>Bacillati</taxon>
        <taxon>Bacillota</taxon>
        <taxon>Bacilli</taxon>
        <taxon>Bacillales</taxon>
        <taxon>Paenibacillaceae</taxon>
        <taxon>Cohnella</taxon>
    </lineage>
</organism>